<dbReference type="VEuPathDB" id="FungiDB:Malapachy_4202"/>
<sequence>MASAAAEPVVAELSTQTYNALVDPMLEELSIELEELLETHDIDALEEERGGDPSDWDVEYATGVLTLRLGSYGTYVINKQPPSRQIWLSSPSSSGPKRFDYDATNKVWFTNKEGELHYFHELLTRELSEVLGEPVDLSIAS</sequence>
<dbReference type="SMART" id="SM01219">
    <property type="entry name" value="Frataxin_Cyay"/>
    <property type="match status" value="1"/>
</dbReference>
<proteinExistence type="inferred from homology"/>
<reference evidence="4 5" key="1">
    <citation type="submission" date="2015-07" db="EMBL/GenBank/DDBJ databases">
        <title>Draft Genome Sequence of Malassezia furfur CBS1878 and Malassezia pachydermatis CBS1879.</title>
        <authorList>
            <person name="Triana S."/>
            <person name="Ohm R."/>
            <person name="Gonzalez A."/>
            <person name="DeCock H."/>
            <person name="Restrepo S."/>
            <person name="Celis A."/>
        </authorList>
    </citation>
    <scope>NUCLEOTIDE SEQUENCE [LARGE SCALE GENOMIC DNA]</scope>
    <source>
        <strain evidence="4 5">CBS 1879</strain>
    </source>
</reference>
<dbReference type="InterPro" id="IPR002908">
    <property type="entry name" value="Frataxin/CyaY"/>
</dbReference>
<keyword evidence="2" id="KW-0813">Transport</keyword>
<dbReference type="PANTHER" id="PTHR16821:SF2">
    <property type="entry name" value="FRATAXIN, MITOCHONDRIAL"/>
    <property type="match status" value="1"/>
</dbReference>
<dbReference type="InterPro" id="IPR020895">
    <property type="entry name" value="Frataxin_CS"/>
</dbReference>
<keyword evidence="2" id="KW-0410">Iron transport</keyword>
<dbReference type="InterPro" id="IPR036524">
    <property type="entry name" value="Frataxin/CyaY_sf"/>
</dbReference>
<dbReference type="RefSeq" id="XP_017991561.1">
    <property type="nucleotide sequence ID" value="XM_018138655.1"/>
</dbReference>
<evidence type="ECO:0000256" key="2">
    <source>
        <dbReference type="ARBA" id="ARBA00022496"/>
    </source>
</evidence>
<organism evidence="4 5">
    <name type="scientific">Malassezia pachydermatis</name>
    <dbReference type="NCBI Taxonomy" id="77020"/>
    <lineage>
        <taxon>Eukaryota</taxon>
        <taxon>Fungi</taxon>
        <taxon>Dikarya</taxon>
        <taxon>Basidiomycota</taxon>
        <taxon>Ustilaginomycotina</taxon>
        <taxon>Malasseziomycetes</taxon>
        <taxon>Malasseziales</taxon>
        <taxon>Malasseziaceae</taxon>
        <taxon>Malassezia</taxon>
    </lineage>
</organism>
<keyword evidence="5" id="KW-1185">Reference proteome</keyword>
<keyword evidence="2" id="KW-0406">Ion transport</keyword>
<dbReference type="Pfam" id="PF01491">
    <property type="entry name" value="Frataxin_Cyay"/>
    <property type="match status" value="1"/>
</dbReference>
<dbReference type="GO" id="GO:0034986">
    <property type="term" value="F:iron chaperone activity"/>
    <property type="evidence" value="ECO:0007669"/>
    <property type="project" value="TreeGrafter"/>
</dbReference>
<dbReference type="GO" id="GO:0004322">
    <property type="term" value="F:ferroxidase activity"/>
    <property type="evidence" value="ECO:0007669"/>
    <property type="project" value="TreeGrafter"/>
</dbReference>
<dbReference type="AlphaFoldDB" id="A0A0N0RS57"/>
<dbReference type="GO" id="GO:0005739">
    <property type="term" value="C:mitochondrion"/>
    <property type="evidence" value="ECO:0007669"/>
    <property type="project" value="TreeGrafter"/>
</dbReference>
<dbReference type="GO" id="GO:0016226">
    <property type="term" value="P:iron-sulfur cluster assembly"/>
    <property type="evidence" value="ECO:0007669"/>
    <property type="project" value="InterPro"/>
</dbReference>
<evidence type="ECO:0000313" key="5">
    <source>
        <dbReference type="Proteomes" id="UP000037751"/>
    </source>
</evidence>
<evidence type="ECO:0000256" key="1">
    <source>
        <dbReference type="ARBA" id="ARBA00008183"/>
    </source>
</evidence>
<dbReference type="GO" id="GO:0006879">
    <property type="term" value="P:intracellular iron ion homeostasis"/>
    <property type="evidence" value="ECO:0007669"/>
    <property type="project" value="TreeGrafter"/>
</dbReference>
<comment type="caution">
    <text evidence="4">The sequence shown here is derived from an EMBL/GenBank/DDBJ whole genome shotgun (WGS) entry which is preliminary data.</text>
</comment>
<name>A0A0N0RS57_9BASI</name>
<dbReference type="EMBL" id="LGAV01000004">
    <property type="protein sequence ID" value="KOS13929.1"/>
    <property type="molecule type" value="Genomic_DNA"/>
</dbReference>
<dbReference type="PANTHER" id="PTHR16821">
    <property type="entry name" value="FRATAXIN"/>
    <property type="match status" value="1"/>
</dbReference>
<accession>A0A0N0RS57</accession>
<comment type="similarity">
    <text evidence="1">Belongs to the frataxin family.</text>
</comment>
<dbReference type="GO" id="GO:0006826">
    <property type="term" value="P:iron ion transport"/>
    <property type="evidence" value="ECO:0007669"/>
    <property type="project" value="UniProtKB-KW"/>
</dbReference>
<dbReference type="Proteomes" id="UP000037751">
    <property type="component" value="Unassembled WGS sequence"/>
</dbReference>
<dbReference type="Gene3D" id="3.30.920.10">
    <property type="entry name" value="Frataxin/CyaY"/>
    <property type="match status" value="1"/>
</dbReference>
<dbReference type="PROSITE" id="PS01344">
    <property type="entry name" value="FRATAXIN_1"/>
    <property type="match status" value="1"/>
</dbReference>
<dbReference type="GO" id="GO:0051537">
    <property type="term" value="F:2 iron, 2 sulfur cluster binding"/>
    <property type="evidence" value="ECO:0007669"/>
    <property type="project" value="TreeGrafter"/>
</dbReference>
<dbReference type="OrthoDB" id="1897642at2759"/>
<dbReference type="GO" id="GO:0008198">
    <property type="term" value="F:ferrous iron binding"/>
    <property type="evidence" value="ECO:0007669"/>
    <property type="project" value="TreeGrafter"/>
</dbReference>
<dbReference type="STRING" id="77020.A0A0N0RS57"/>
<dbReference type="GO" id="GO:0008199">
    <property type="term" value="F:ferric iron binding"/>
    <property type="evidence" value="ECO:0007669"/>
    <property type="project" value="InterPro"/>
</dbReference>
<keyword evidence="3" id="KW-0408">Iron</keyword>
<protein>
    <submittedName>
        <fullName evidence="4">Mitochondrial matrix protein frataxin</fullName>
    </submittedName>
</protein>
<gene>
    <name evidence="4" type="ORF">Malapachy_4202</name>
</gene>
<dbReference type="PROSITE" id="PS50810">
    <property type="entry name" value="FRATAXIN_2"/>
    <property type="match status" value="1"/>
</dbReference>
<evidence type="ECO:0000313" key="4">
    <source>
        <dbReference type="EMBL" id="KOS13929.1"/>
    </source>
</evidence>
<dbReference type="GeneID" id="28730531"/>
<dbReference type="NCBIfam" id="TIGR03421">
    <property type="entry name" value="FeS_CyaY"/>
    <property type="match status" value="1"/>
</dbReference>
<evidence type="ECO:0000256" key="3">
    <source>
        <dbReference type="ARBA" id="ARBA00023004"/>
    </source>
</evidence>
<dbReference type="SUPFAM" id="SSF55387">
    <property type="entry name" value="Frataxin/Nqo15-like"/>
    <property type="match status" value="1"/>
</dbReference>